<keyword evidence="2" id="KW-0949">S-adenosyl-L-methionine</keyword>
<dbReference type="GO" id="GO:0008170">
    <property type="term" value="F:N-methyltransferase activity"/>
    <property type="evidence" value="ECO:0007669"/>
    <property type="project" value="UniProtKB-ARBA"/>
</dbReference>
<dbReference type="PROSITE" id="PS00092">
    <property type="entry name" value="N6_MTASE"/>
    <property type="match status" value="1"/>
</dbReference>
<evidence type="ECO:0000259" key="3">
    <source>
        <dbReference type="Pfam" id="PF05175"/>
    </source>
</evidence>
<dbReference type="InterPro" id="IPR007848">
    <property type="entry name" value="Small_mtfrase_dom"/>
</dbReference>
<reference evidence="5" key="1">
    <citation type="submission" date="2020-06" db="EMBL/GenBank/DDBJ databases">
        <title>Draft genomic sequence of Geomonas sp. Red330.</title>
        <authorList>
            <person name="Itoh H."/>
            <person name="Zhenxing X."/>
            <person name="Ushijima N."/>
            <person name="Masuda Y."/>
            <person name="Shiratori Y."/>
            <person name="Senoo K."/>
        </authorList>
    </citation>
    <scope>NUCLEOTIDE SEQUENCE [LARGE SCALE GENOMIC DNA]</scope>
    <source>
        <strain evidence="5">Red330</strain>
    </source>
</reference>
<keyword evidence="5" id="KW-1185">Reference proteome</keyword>
<evidence type="ECO:0000256" key="1">
    <source>
        <dbReference type="ARBA" id="ARBA00022603"/>
    </source>
</evidence>
<dbReference type="EMBL" id="BLXX01000011">
    <property type="protein sequence ID" value="GFO60899.1"/>
    <property type="molecule type" value="Genomic_DNA"/>
</dbReference>
<dbReference type="CDD" id="cd02440">
    <property type="entry name" value="AdoMet_MTases"/>
    <property type="match status" value="1"/>
</dbReference>
<dbReference type="PANTHER" id="PTHR47739">
    <property type="entry name" value="TRNA1(VAL) (ADENINE(37)-N6)-METHYLTRANSFERASE"/>
    <property type="match status" value="1"/>
</dbReference>
<dbReference type="AlphaFoldDB" id="A0A6V8MML4"/>
<dbReference type="GO" id="GO:0003676">
    <property type="term" value="F:nucleic acid binding"/>
    <property type="evidence" value="ECO:0007669"/>
    <property type="project" value="InterPro"/>
</dbReference>
<comment type="caution">
    <text evidence="4">The sequence shown here is derived from an EMBL/GenBank/DDBJ whole genome shotgun (WGS) entry which is preliminary data.</text>
</comment>
<evidence type="ECO:0000313" key="4">
    <source>
        <dbReference type="EMBL" id="GFO60899.1"/>
    </source>
</evidence>
<evidence type="ECO:0000313" key="5">
    <source>
        <dbReference type="Proteomes" id="UP000556026"/>
    </source>
</evidence>
<evidence type="ECO:0000256" key="2">
    <source>
        <dbReference type="ARBA" id="ARBA00022691"/>
    </source>
</evidence>
<feature type="domain" description="Methyltransferase small" evidence="3">
    <location>
        <begin position="37"/>
        <end position="130"/>
    </location>
</feature>
<name>A0A6V8MML4_9BACT</name>
<accession>A0A6V8MML4</accession>
<proteinExistence type="predicted"/>
<gene>
    <name evidence="4" type="ORF">GMST_32240</name>
</gene>
<dbReference type="InterPro" id="IPR029063">
    <property type="entry name" value="SAM-dependent_MTases_sf"/>
</dbReference>
<dbReference type="SUPFAM" id="SSF53335">
    <property type="entry name" value="S-adenosyl-L-methionine-dependent methyltransferases"/>
    <property type="match status" value="1"/>
</dbReference>
<dbReference type="Proteomes" id="UP000556026">
    <property type="component" value="Unassembled WGS sequence"/>
</dbReference>
<dbReference type="Pfam" id="PF05175">
    <property type="entry name" value="MTS"/>
    <property type="match status" value="1"/>
</dbReference>
<dbReference type="InterPro" id="IPR050210">
    <property type="entry name" value="tRNA_Adenine-N(6)_MTase"/>
</dbReference>
<dbReference type="GO" id="GO:0032259">
    <property type="term" value="P:methylation"/>
    <property type="evidence" value="ECO:0007669"/>
    <property type="project" value="UniProtKB-KW"/>
</dbReference>
<dbReference type="GO" id="GO:0008757">
    <property type="term" value="F:S-adenosylmethionine-dependent methyltransferase activity"/>
    <property type="evidence" value="ECO:0007669"/>
    <property type="project" value="UniProtKB-ARBA"/>
</dbReference>
<sequence length="273" mass="30168">MEPHVHESETLDELTGYGLRIIQPRHGYRFSVDPLLLADFAGVRRGERAADLGTGCGVIPLLLARLEESCLVTAIEFQPVMADIAERNVALNGLEERVEIVSEDVISLRLRFPVDSFDLVVSNPPYRRPGTGKVSPRAGRDDARHETSATLADFLAAAKYLVKPSGRICFVYHTCRLPELMAQAAQQKLGILRLRMVHGSISMPARMFLVELVKGRTGELKVEAPLFVRGEEGGYSEEKLRIYRGKNRVRQEAAQAAGASENHKLLAEPATVI</sequence>
<dbReference type="Gene3D" id="3.40.50.150">
    <property type="entry name" value="Vaccinia Virus protein VP39"/>
    <property type="match status" value="1"/>
</dbReference>
<keyword evidence="4" id="KW-0808">Transferase</keyword>
<organism evidence="4 5">
    <name type="scientific">Geomonas silvestris</name>
    <dbReference type="NCBI Taxonomy" id="2740184"/>
    <lineage>
        <taxon>Bacteria</taxon>
        <taxon>Pseudomonadati</taxon>
        <taxon>Thermodesulfobacteriota</taxon>
        <taxon>Desulfuromonadia</taxon>
        <taxon>Geobacterales</taxon>
        <taxon>Geobacteraceae</taxon>
        <taxon>Geomonas</taxon>
    </lineage>
</organism>
<keyword evidence="1 4" id="KW-0489">Methyltransferase</keyword>
<protein>
    <submittedName>
        <fullName evidence="4">SAM-dependent methyltransferase</fullName>
    </submittedName>
</protein>
<dbReference type="InterPro" id="IPR002052">
    <property type="entry name" value="DNA_methylase_N6_adenine_CS"/>
</dbReference>
<dbReference type="PANTHER" id="PTHR47739:SF1">
    <property type="entry name" value="TRNA1(VAL) (ADENINE(37)-N6)-METHYLTRANSFERASE"/>
    <property type="match status" value="1"/>
</dbReference>
<dbReference type="RefSeq" id="WP_183355708.1">
    <property type="nucleotide sequence ID" value="NZ_BLXX01000011.1"/>
</dbReference>